<reference evidence="3 4" key="1">
    <citation type="submission" date="2021-05" db="EMBL/GenBank/DDBJ databases">
        <title>Comparative genomic studies on the polysaccharide-degrading batcterial strains of the Flammeovirga genus.</title>
        <authorList>
            <person name="Zewei F."/>
            <person name="Zheng Z."/>
            <person name="Yu L."/>
            <person name="Ruyue G."/>
            <person name="Yanhong M."/>
            <person name="Yuanyuan C."/>
            <person name="Jingyan G."/>
            <person name="Wenjun H."/>
        </authorList>
    </citation>
    <scope>NUCLEOTIDE SEQUENCE [LARGE SCALE GENOMIC DNA]</scope>
    <source>
        <strain evidence="3 4">NBRC:100898</strain>
    </source>
</reference>
<proteinExistence type="inferred from homology"/>
<accession>A0AAX1NEK0</accession>
<dbReference type="SUPFAM" id="SSF111369">
    <property type="entry name" value="HlyD-like secretion proteins"/>
    <property type="match status" value="1"/>
</dbReference>
<dbReference type="Gene3D" id="1.10.287.470">
    <property type="entry name" value="Helix hairpin bin"/>
    <property type="match status" value="1"/>
</dbReference>
<dbReference type="Gene3D" id="2.40.50.100">
    <property type="match status" value="1"/>
</dbReference>
<dbReference type="EMBL" id="CP076133">
    <property type="protein sequence ID" value="QWG04822.1"/>
    <property type="molecule type" value="Genomic_DNA"/>
</dbReference>
<dbReference type="InterPro" id="IPR006143">
    <property type="entry name" value="RND_pump_MFP"/>
</dbReference>
<gene>
    <name evidence="3" type="ORF">KMW28_28405</name>
</gene>
<dbReference type="NCBIfam" id="TIGR01730">
    <property type="entry name" value="RND_mfp"/>
    <property type="match status" value="1"/>
</dbReference>
<dbReference type="Proteomes" id="UP000678679">
    <property type="component" value="Chromosome 2"/>
</dbReference>
<dbReference type="PANTHER" id="PTHR30469">
    <property type="entry name" value="MULTIDRUG RESISTANCE PROTEIN MDTA"/>
    <property type="match status" value="1"/>
</dbReference>
<dbReference type="KEGG" id="fya:KMW28_28405"/>
<keyword evidence="4" id="KW-1185">Reference proteome</keyword>
<comment type="similarity">
    <text evidence="1">Belongs to the membrane fusion protein (MFP) (TC 8.A.1) family.</text>
</comment>
<feature type="domain" description="Multidrug resistance protein MdtA-like alpha-helical hairpin" evidence="2">
    <location>
        <begin position="98"/>
        <end position="152"/>
    </location>
</feature>
<evidence type="ECO:0000259" key="2">
    <source>
        <dbReference type="Pfam" id="PF25876"/>
    </source>
</evidence>
<organism evidence="3 4">
    <name type="scientific">Flammeovirga yaeyamensis</name>
    <dbReference type="NCBI Taxonomy" id="367791"/>
    <lineage>
        <taxon>Bacteria</taxon>
        <taxon>Pseudomonadati</taxon>
        <taxon>Bacteroidota</taxon>
        <taxon>Cytophagia</taxon>
        <taxon>Cytophagales</taxon>
        <taxon>Flammeovirgaceae</taxon>
        <taxon>Flammeovirga</taxon>
    </lineage>
</organism>
<name>A0AAX1NEK0_9BACT</name>
<protein>
    <submittedName>
        <fullName evidence="3">Efflux RND transporter periplasmic adaptor subunit</fullName>
    </submittedName>
</protein>
<evidence type="ECO:0000313" key="4">
    <source>
        <dbReference type="Proteomes" id="UP000678679"/>
    </source>
</evidence>
<dbReference type="GO" id="GO:0015562">
    <property type="term" value="F:efflux transmembrane transporter activity"/>
    <property type="evidence" value="ECO:0007669"/>
    <property type="project" value="TreeGrafter"/>
</dbReference>
<dbReference type="RefSeq" id="WP_169662478.1">
    <property type="nucleotide sequence ID" value="NZ_CP076133.1"/>
</dbReference>
<dbReference type="PANTHER" id="PTHR30469:SF20">
    <property type="entry name" value="EFFLUX RND TRANSPORTER PERIPLASMIC ADAPTOR SUBUNIT"/>
    <property type="match status" value="1"/>
</dbReference>
<dbReference type="AlphaFoldDB" id="A0AAX1NEK0"/>
<dbReference type="Gene3D" id="2.40.30.170">
    <property type="match status" value="1"/>
</dbReference>
<sequence>MKFALTVFTISLLCFSCAKEEVNNKTKPQKVKITSIHPSSDQLMKVVTGTSHPNKEVNLSFRVQGPLIVFDVEDGQYFRKGEIIGQIDQRDYLIAFNNAKAKLKWSKQEFDRAKQLIDHQNISQQQYDQLEMNFITAEHDFKNAENALRDTKLVAPFNGYVKNTYTEKGEHLRVSQKVVTFQDYSKVKVNCVVNEDIALHPGKISNIQVVFDGKKEEVFQAKLVEISRDTEGLTNAYPCIVEVKVKDRNLIGGMTSEVYFDLAKADKNDVIVPSTAVINKANGEQFVWAVQSKDHTLHSLKVKVNTLLNDGQMEVELLEKTDANIIVAAGGTYLSEGQEVRYTIDEPMMTAKN</sequence>
<dbReference type="GO" id="GO:1990281">
    <property type="term" value="C:efflux pump complex"/>
    <property type="evidence" value="ECO:0007669"/>
    <property type="project" value="TreeGrafter"/>
</dbReference>
<dbReference type="InterPro" id="IPR058624">
    <property type="entry name" value="MdtA-like_HH"/>
</dbReference>
<evidence type="ECO:0000313" key="3">
    <source>
        <dbReference type="EMBL" id="QWG04822.1"/>
    </source>
</evidence>
<evidence type="ECO:0000256" key="1">
    <source>
        <dbReference type="ARBA" id="ARBA00009477"/>
    </source>
</evidence>
<dbReference type="Pfam" id="PF25876">
    <property type="entry name" value="HH_MFP_RND"/>
    <property type="match status" value="1"/>
</dbReference>
<dbReference type="Gene3D" id="2.40.420.20">
    <property type="match status" value="1"/>
</dbReference>